<dbReference type="Proteomes" id="UP000674143">
    <property type="component" value="Unassembled WGS sequence"/>
</dbReference>
<comment type="caution">
    <text evidence="1">The sequence shown here is derived from an EMBL/GenBank/DDBJ whole genome shotgun (WGS) entry which is preliminary data.</text>
</comment>
<evidence type="ECO:0000313" key="1">
    <source>
        <dbReference type="EMBL" id="KAG5477978.1"/>
    </source>
</evidence>
<name>A0A836HAN4_9TRYP</name>
<dbReference type="SMR" id="A0A836HAN4"/>
<dbReference type="GeneID" id="92361251"/>
<evidence type="ECO:0000313" key="2">
    <source>
        <dbReference type="Proteomes" id="UP000674143"/>
    </source>
</evidence>
<reference evidence="2" key="1">
    <citation type="journal article" date="2021" name="Microbiol. Resour. Announc.">
        <title>LGAAP: Leishmaniinae Genome Assembly and Annotation Pipeline.</title>
        <authorList>
            <person name="Almutairi H."/>
            <person name="Urbaniak M.D."/>
            <person name="Bates M.D."/>
            <person name="Jariyapan N."/>
            <person name="Kwakye-Nuako G."/>
            <person name="Thomaz-Soccol V."/>
            <person name="Al-Salem W.S."/>
            <person name="Dillon R.J."/>
            <person name="Bates P.A."/>
            <person name="Gatherer D."/>
        </authorList>
    </citation>
    <scope>NUCLEOTIDE SEQUENCE [LARGE SCALE GENOMIC DNA]</scope>
</reference>
<proteinExistence type="predicted"/>
<sequence>MNGWLIALIIVGCLGALYLAIGISVRYYSGLHHCPEVLPNYRFWCSILDFFSRVATCGRCRFLPDRRNHASGIFALPSRPDVVAAARRVQFELLASDADDEYDIGQAMQPAEVVVKY</sequence>
<dbReference type="AlphaFoldDB" id="A0A836HAN4"/>
<gene>
    <name evidence="1" type="ORF">LSCM4_05374</name>
</gene>
<dbReference type="KEGG" id="loi:92361251"/>
<dbReference type="RefSeq" id="XP_067062885.1">
    <property type="nucleotide sequence ID" value="XM_067207317.1"/>
</dbReference>
<reference evidence="2" key="2">
    <citation type="journal article" date="2021" name="Sci. Data">
        <title>Chromosome-scale genome sequencing, assembly and annotation of six genomes from subfamily Leishmaniinae.</title>
        <authorList>
            <person name="Almutairi H."/>
            <person name="Urbaniak M.D."/>
            <person name="Bates M.D."/>
            <person name="Jariyapan N."/>
            <person name="Kwakye-Nuako G."/>
            <person name="Thomaz Soccol V."/>
            <person name="Al-Salem W.S."/>
            <person name="Dillon R.J."/>
            <person name="Bates P.A."/>
            <person name="Gatherer D."/>
        </authorList>
    </citation>
    <scope>NUCLEOTIDE SEQUENCE [LARGE SCALE GENOMIC DNA]</scope>
</reference>
<keyword evidence="2" id="KW-1185">Reference proteome</keyword>
<accession>A0A836HAN4</accession>
<dbReference type="EMBL" id="JAFHLR010000024">
    <property type="protein sequence ID" value="KAG5477978.1"/>
    <property type="molecule type" value="Genomic_DNA"/>
</dbReference>
<protein>
    <submittedName>
        <fullName evidence="1">Uncharacterized protein</fullName>
    </submittedName>
</protein>
<organism evidence="1 2">
    <name type="scientific">Leishmania orientalis</name>
    <dbReference type="NCBI Taxonomy" id="2249476"/>
    <lineage>
        <taxon>Eukaryota</taxon>
        <taxon>Discoba</taxon>
        <taxon>Euglenozoa</taxon>
        <taxon>Kinetoplastea</taxon>
        <taxon>Metakinetoplastina</taxon>
        <taxon>Trypanosomatida</taxon>
        <taxon>Trypanosomatidae</taxon>
        <taxon>Leishmaniinae</taxon>
        <taxon>Leishmania</taxon>
    </lineage>
</organism>